<protein>
    <recommendedName>
        <fullName evidence="3 11">DNA-directed RNA polymerase subunit omega</fullName>
        <shortName evidence="11">RNAP omega subunit</shortName>
        <ecNumber evidence="2 11">2.7.7.6</ecNumber>
    </recommendedName>
    <alternativeName>
        <fullName evidence="9 11">RNA polymerase omega subunit</fullName>
    </alternativeName>
    <alternativeName>
        <fullName evidence="8 11">Transcriptase subunit omega</fullName>
    </alternativeName>
</protein>
<dbReference type="Proteomes" id="UP000323824">
    <property type="component" value="Chromosome"/>
</dbReference>
<dbReference type="GO" id="GO:0006351">
    <property type="term" value="P:DNA-templated transcription"/>
    <property type="evidence" value="ECO:0007669"/>
    <property type="project" value="UniProtKB-UniRule"/>
</dbReference>
<evidence type="ECO:0000313" key="13">
    <source>
        <dbReference type="Proteomes" id="UP000323824"/>
    </source>
</evidence>
<name>A0A5C1QFN1_9SPIO</name>
<gene>
    <name evidence="11" type="primary">rpoZ</name>
    <name evidence="12" type="ORF">EW093_14965</name>
</gene>
<proteinExistence type="inferred from homology"/>
<dbReference type="EMBL" id="CP035807">
    <property type="protein sequence ID" value="QEN05940.1"/>
    <property type="molecule type" value="Genomic_DNA"/>
</dbReference>
<dbReference type="EC" id="2.7.7.6" evidence="2 11"/>
<evidence type="ECO:0000256" key="10">
    <source>
        <dbReference type="ARBA" id="ARBA00048552"/>
    </source>
</evidence>
<sequence>MDESKMIIPIENLVNNTGNIYEVTNAAISRSRQLSKTGSKDLDDNLGKIVSVSIKEIVTGKVKYKYEKK</sequence>
<dbReference type="AlphaFoldDB" id="A0A5C1QFN1"/>
<keyword evidence="6 11" id="KW-0548">Nucleotidyltransferase</keyword>
<dbReference type="GO" id="GO:0003899">
    <property type="term" value="F:DNA-directed RNA polymerase activity"/>
    <property type="evidence" value="ECO:0007669"/>
    <property type="project" value="UniProtKB-UniRule"/>
</dbReference>
<dbReference type="Pfam" id="PF01192">
    <property type="entry name" value="RNA_pol_Rpb6"/>
    <property type="match status" value="1"/>
</dbReference>
<evidence type="ECO:0000256" key="5">
    <source>
        <dbReference type="ARBA" id="ARBA00022679"/>
    </source>
</evidence>
<dbReference type="RefSeq" id="WP_149569174.1">
    <property type="nucleotide sequence ID" value="NZ_CP035807.1"/>
</dbReference>
<reference evidence="12 13" key="1">
    <citation type="submission" date="2019-02" db="EMBL/GenBank/DDBJ databases">
        <authorList>
            <person name="Fomenkov A."/>
            <person name="Dubinina G."/>
            <person name="Grabovich M."/>
            <person name="Vincze T."/>
            <person name="Roberts R.J."/>
        </authorList>
    </citation>
    <scope>NUCLEOTIDE SEQUENCE [LARGE SCALE GENOMIC DNA]</scope>
    <source>
        <strain evidence="12 13">P</strain>
    </source>
</reference>
<evidence type="ECO:0000256" key="3">
    <source>
        <dbReference type="ARBA" id="ARBA00013725"/>
    </source>
</evidence>
<dbReference type="HAMAP" id="MF_00366">
    <property type="entry name" value="RNApol_bact_RpoZ"/>
    <property type="match status" value="1"/>
</dbReference>
<comment type="catalytic activity">
    <reaction evidence="10 11">
        <text>RNA(n) + a ribonucleoside 5'-triphosphate = RNA(n+1) + diphosphate</text>
        <dbReference type="Rhea" id="RHEA:21248"/>
        <dbReference type="Rhea" id="RHEA-COMP:14527"/>
        <dbReference type="Rhea" id="RHEA-COMP:17342"/>
        <dbReference type="ChEBI" id="CHEBI:33019"/>
        <dbReference type="ChEBI" id="CHEBI:61557"/>
        <dbReference type="ChEBI" id="CHEBI:140395"/>
        <dbReference type="EC" id="2.7.7.6"/>
    </reaction>
</comment>
<dbReference type="SUPFAM" id="SSF63562">
    <property type="entry name" value="RPB6/omega subunit-like"/>
    <property type="match status" value="1"/>
</dbReference>
<dbReference type="InterPro" id="IPR003716">
    <property type="entry name" value="DNA-dir_RNA_pol_omega"/>
</dbReference>
<accession>A0A5C1QFN1</accession>
<dbReference type="OrthoDB" id="308369at2"/>
<keyword evidence="4 11" id="KW-0240">DNA-directed RNA polymerase</keyword>
<comment type="function">
    <text evidence="11">Promotes RNA polymerase assembly. Latches the N- and C-terminal regions of the beta' subunit thereby facilitating its interaction with the beta and alpha subunits.</text>
</comment>
<dbReference type="GO" id="GO:0000428">
    <property type="term" value="C:DNA-directed RNA polymerase complex"/>
    <property type="evidence" value="ECO:0007669"/>
    <property type="project" value="UniProtKB-KW"/>
</dbReference>
<organism evidence="12 13">
    <name type="scientific">Thiospirochaeta perfilievii</name>
    <dbReference type="NCBI Taxonomy" id="252967"/>
    <lineage>
        <taxon>Bacteria</taxon>
        <taxon>Pseudomonadati</taxon>
        <taxon>Spirochaetota</taxon>
        <taxon>Spirochaetia</taxon>
        <taxon>Spirochaetales</taxon>
        <taxon>Spirochaetaceae</taxon>
        <taxon>Thiospirochaeta</taxon>
    </lineage>
</organism>
<evidence type="ECO:0000256" key="1">
    <source>
        <dbReference type="ARBA" id="ARBA00006711"/>
    </source>
</evidence>
<evidence type="ECO:0000256" key="7">
    <source>
        <dbReference type="ARBA" id="ARBA00023163"/>
    </source>
</evidence>
<dbReference type="SMART" id="SM01409">
    <property type="entry name" value="RNA_pol_Rpb6"/>
    <property type="match status" value="1"/>
</dbReference>
<keyword evidence="7 11" id="KW-0804">Transcription</keyword>
<reference evidence="12 13" key="2">
    <citation type="submission" date="2019-09" db="EMBL/GenBank/DDBJ databases">
        <title>Complete Genome Sequence and Methylome Analysis of free living Spirochaetas.</title>
        <authorList>
            <person name="Leshcheva N."/>
            <person name="Mikheeva N."/>
        </authorList>
    </citation>
    <scope>NUCLEOTIDE SEQUENCE [LARGE SCALE GENOMIC DNA]</scope>
    <source>
        <strain evidence="12 13">P</strain>
    </source>
</reference>
<dbReference type="GO" id="GO:0003677">
    <property type="term" value="F:DNA binding"/>
    <property type="evidence" value="ECO:0007669"/>
    <property type="project" value="UniProtKB-UniRule"/>
</dbReference>
<keyword evidence="5 11" id="KW-0808">Transferase</keyword>
<evidence type="ECO:0000256" key="4">
    <source>
        <dbReference type="ARBA" id="ARBA00022478"/>
    </source>
</evidence>
<dbReference type="Gene3D" id="3.90.940.10">
    <property type="match status" value="1"/>
</dbReference>
<evidence type="ECO:0000256" key="8">
    <source>
        <dbReference type="ARBA" id="ARBA00029924"/>
    </source>
</evidence>
<keyword evidence="13" id="KW-1185">Reference proteome</keyword>
<comment type="subunit">
    <text evidence="11">The RNAP catalytic core consists of 2 alpha, 1 beta, 1 beta' and 1 omega subunit. When a sigma factor is associated with the core the holoenzyme is formed, which can initiate transcription.</text>
</comment>
<dbReference type="KEGG" id="sper:EW093_14965"/>
<evidence type="ECO:0000256" key="2">
    <source>
        <dbReference type="ARBA" id="ARBA00012418"/>
    </source>
</evidence>
<dbReference type="InterPro" id="IPR036161">
    <property type="entry name" value="RPB6/omega-like_sf"/>
</dbReference>
<dbReference type="InterPro" id="IPR006110">
    <property type="entry name" value="Pol_omega/Rpo6/RPB6"/>
</dbReference>
<evidence type="ECO:0000313" key="12">
    <source>
        <dbReference type="EMBL" id="QEN05940.1"/>
    </source>
</evidence>
<comment type="similarity">
    <text evidence="1 11">Belongs to the RNA polymerase subunit omega family.</text>
</comment>
<evidence type="ECO:0000256" key="9">
    <source>
        <dbReference type="ARBA" id="ARBA00030998"/>
    </source>
</evidence>
<evidence type="ECO:0000256" key="11">
    <source>
        <dbReference type="HAMAP-Rule" id="MF_00366"/>
    </source>
</evidence>
<evidence type="ECO:0000256" key="6">
    <source>
        <dbReference type="ARBA" id="ARBA00022695"/>
    </source>
</evidence>